<dbReference type="GO" id="GO:0046872">
    <property type="term" value="F:metal ion binding"/>
    <property type="evidence" value="ECO:0007669"/>
    <property type="project" value="UniProtKB-KW"/>
</dbReference>
<dbReference type="GO" id="GO:0004407">
    <property type="term" value="F:histone deacetylase activity"/>
    <property type="evidence" value="ECO:0007669"/>
    <property type="project" value="TreeGrafter"/>
</dbReference>
<dbReference type="GO" id="GO:0040029">
    <property type="term" value="P:epigenetic regulation of gene expression"/>
    <property type="evidence" value="ECO:0007669"/>
    <property type="project" value="TreeGrafter"/>
</dbReference>
<evidence type="ECO:0000256" key="4">
    <source>
        <dbReference type="ARBA" id="ARBA00022801"/>
    </source>
</evidence>
<keyword evidence="8" id="KW-1185">Reference proteome</keyword>
<dbReference type="AlphaFoldDB" id="A0A3P3VKX4"/>
<dbReference type="Pfam" id="PF00850">
    <property type="entry name" value="Hist_deacetyl"/>
    <property type="match status" value="1"/>
</dbReference>
<dbReference type="PANTHER" id="PTHR10625">
    <property type="entry name" value="HISTONE DEACETYLASE HDAC1-RELATED"/>
    <property type="match status" value="1"/>
</dbReference>
<evidence type="ECO:0000313" key="8">
    <source>
        <dbReference type="Proteomes" id="UP000280792"/>
    </source>
</evidence>
<reference evidence="7 8" key="2">
    <citation type="submission" date="2018-12" db="EMBL/GenBank/DDBJ databases">
        <title>Simiduia agarivorans gen. nov., sp. nov., a marine, agarolytic bacterium isolated from shallow coastal water from Keelung, Taiwan.</title>
        <authorList>
            <person name="Shieh W.Y."/>
        </authorList>
    </citation>
    <scope>NUCLEOTIDE SEQUENCE [LARGE SCALE GENOMIC DNA]</scope>
    <source>
        <strain evidence="7 8">GTF-13</strain>
    </source>
</reference>
<protein>
    <submittedName>
        <fullName evidence="7">Histone deacetylase family protein</fullName>
    </submittedName>
</protein>
<dbReference type="SUPFAM" id="SSF52768">
    <property type="entry name" value="Arginase/deacetylase"/>
    <property type="match status" value="1"/>
</dbReference>
<dbReference type="CDD" id="cd10001">
    <property type="entry name" value="HDAC_classII_APAH"/>
    <property type="match status" value="1"/>
</dbReference>
<evidence type="ECO:0000256" key="1">
    <source>
        <dbReference type="ARBA" id="ARBA00001947"/>
    </source>
</evidence>
<dbReference type="InterPro" id="IPR023801">
    <property type="entry name" value="His_deacetylse_dom"/>
</dbReference>
<evidence type="ECO:0000313" key="7">
    <source>
        <dbReference type="EMBL" id="RRJ83330.1"/>
    </source>
</evidence>
<evidence type="ECO:0000256" key="5">
    <source>
        <dbReference type="ARBA" id="ARBA00022833"/>
    </source>
</evidence>
<keyword evidence="5" id="KW-0862">Zinc</keyword>
<comment type="similarity">
    <text evidence="2">Belongs to the histone deacetylase family.</text>
</comment>
<comment type="caution">
    <text evidence="7">The sequence shown here is derived from an EMBL/GenBank/DDBJ whole genome shotgun (WGS) entry which is preliminary data.</text>
</comment>
<proteinExistence type="inferred from homology"/>
<dbReference type="PRINTS" id="PR01270">
    <property type="entry name" value="HDASUPER"/>
</dbReference>
<comment type="cofactor">
    <cofactor evidence="1">
        <name>Zn(2+)</name>
        <dbReference type="ChEBI" id="CHEBI:29105"/>
    </cofactor>
</comment>
<feature type="domain" description="Histone deacetylase" evidence="6">
    <location>
        <begin position="28"/>
        <end position="339"/>
    </location>
</feature>
<gene>
    <name evidence="7" type="ORF">D0544_16040</name>
</gene>
<evidence type="ECO:0000256" key="2">
    <source>
        <dbReference type="ARBA" id="ARBA00005947"/>
    </source>
</evidence>
<dbReference type="GO" id="GO:0016787">
    <property type="term" value="F:hydrolase activity"/>
    <property type="evidence" value="ECO:0007669"/>
    <property type="project" value="UniProtKB-KW"/>
</dbReference>
<dbReference type="InterPro" id="IPR023696">
    <property type="entry name" value="Ureohydrolase_dom_sf"/>
</dbReference>
<dbReference type="Proteomes" id="UP000280792">
    <property type="component" value="Unassembled WGS sequence"/>
</dbReference>
<dbReference type="PANTHER" id="PTHR10625:SF17">
    <property type="entry name" value="HISTONE DEACETYLASE 8"/>
    <property type="match status" value="1"/>
</dbReference>
<sequence>MKIIYSDRQQLHCVPFEVLGGEPTPNFEQPQRALQVLDALSVRTSGPVLPPSAHGLAPLKRVHSPDYVDFLADAWNQWQATFPGKAVALPFLFPNRGLRQRLPRHIEGRLGYYAFDLSVGLTATSWSAIQDSADCALTAADLLLAGECSAFALCRPPGHHAGRDLMGGYCYLNNAAIAAQYLLDQGQQRIAILDLDYHHGNGTQSIFYERSDVLFASIHGDPDDEYPHYLGFADETGAGEGVGFNLNLPLPLGETDWSRYRQALDSAIERIQAFAPDTLVISLGLDTFCEDPLGEFSIKSLDYLEMGRILGGMGLPTLFVFEGGYAVDALGNNTANVVEGFEQKG</sequence>
<organism evidence="7 8">
    <name type="scientific">Aestuariirhabdus litorea</name>
    <dbReference type="NCBI Taxonomy" id="2528527"/>
    <lineage>
        <taxon>Bacteria</taxon>
        <taxon>Pseudomonadati</taxon>
        <taxon>Pseudomonadota</taxon>
        <taxon>Gammaproteobacteria</taxon>
        <taxon>Oceanospirillales</taxon>
        <taxon>Aestuariirhabdaceae</taxon>
        <taxon>Aestuariirhabdus</taxon>
    </lineage>
</organism>
<keyword evidence="3" id="KW-0479">Metal-binding</keyword>
<dbReference type="Gene3D" id="3.40.800.20">
    <property type="entry name" value="Histone deacetylase domain"/>
    <property type="match status" value="1"/>
</dbReference>
<dbReference type="InterPro" id="IPR037138">
    <property type="entry name" value="His_deacetylse_dom_sf"/>
</dbReference>
<evidence type="ECO:0000259" key="6">
    <source>
        <dbReference type="Pfam" id="PF00850"/>
    </source>
</evidence>
<dbReference type="EMBL" id="QWEZ01000002">
    <property type="protein sequence ID" value="RRJ83330.1"/>
    <property type="molecule type" value="Genomic_DNA"/>
</dbReference>
<dbReference type="InterPro" id="IPR000286">
    <property type="entry name" value="HDACs"/>
</dbReference>
<reference evidence="7 8" key="1">
    <citation type="submission" date="2018-08" db="EMBL/GenBank/DDBJ databases">
        <authorList>
            <person name="Khan S.A."/>
        </authorList>
    </citation>
    <scope>NUCLEOTIDE SEQUENCE [LARGE SCALE GENOMIC DNA]</scope>
    <source>
        <strain evidence="7 8">GTF-13</strain>
    </source>
</reference>
<name>A0A3P3VKX4_9GAMM</name>
<evidence type="ECO:0000256" key="3">
    <source>
        <dbReference type="ARBA" id="ARBA00022723"/>
    </source>
</evidence>
<dbReference type="RefSeq" id="WP_125017920.1">
    <property type="nucleotide sequence ID" value="NZ_QWEZ01000002.1"/>
</dbReference>
<keyword evidence="4" id="KW-0378">Hydrolase</keyword>
<accession>A0A3P3VKX4</accession>